<evidence type="ECO:0000256" key="2">
    <source>
        <dbReference type="ARBA" id="ARBA00023136"/>
    </source>
</evidence>
<organism evidence="8 9">
    <name type="scientific">Coxiella burnetii (strain Dugway 5J108-111)</name>
    <dbReference type="NCBI Taxonomy" id="434922"/>
    <lineage>
        <taxon>Bacteria</taxon>
        <taxon>Pseudomonadati</taxon>
        <taxon>Pseudomonadota</taxon>
        <taxon>Gammaproteobacteria</taxon>
        <taxon>Legionellales</taxon>
        <taxon>Coxiellaceae</taxon>
        <taxon>Coxiella</taxon>
    </lineage>
</organism>
<dbReference type="NCBIfam" id="TIGR03302">
    <property type="entry name" value="OM_YfiO"/>
    <property type="match status" value="1"/>
</dbReference>
<protein>
    <recommendedName>
        <fullName evidence="6">Outer membrane protein assembly factor BamD</fullName>
    </recommendedName>
</protein>
<feature type="domain" description="Outer membrane lipoprotein BamD-like" evidence="7">
    <location>
        <begin position="48"/>
        <end position="255"/>
    </location>
</feature>
<keyword evidence="1 6" id="KW-0732">Signal</keyword>
<dbReference type="AlphaFoldDB" id="A9KDU6"/>
<keyword evidence="4 6" id="KW-0998">Cell outer membrane</keyword>
<evidence type="ECO:0000259" key="7">
    <source>
        <dbReference type="Pfam" id="PF13525"/>
    </source>
</evidence>
<evidence type="ECO:0000313" key="9">
    <source>
        <dbReference type="Proteomes" id="UP000008555"/>
    </source>
</evidence>
<comment type="subcellular location">
    <subcellularLocation>
        <location evidence="6">Cell outer membrane</location>
        <topology evidence="6">Lipid-anchor</topology>
    </subcellularLocation>
</comment>
<dbReference type="GO" id="GO:0051205">
    <property type="term" value="P:protein insertion into membrane"/>
    <property type="evidence" value="ECO:0007669"/>
    <property type="project" value="UniProtKB-UniRule"/>
</dbReference>
<comment type="subunit">
    <text evidence="6">Part of the Bam complex.</text>
</comment>
<evidence type="ECO:0000313" key="8">
    <source>
        <dbReference type="EMBL" id="ABS77330.2"/>
    </source>
</evidence>
<evidence type="ECO:0000256" key="5">
    <source>
        <dbReference type="ARBA" id="ARBA00023288"/>
    </source>
</evidence>
<dbReference type="PROSITE" id="PS51257">
    <property type="entry name" value="PROKAR_LIPOPROTEIN"/>
    <property type="match status" value="1"/>
</dbReference>
<evidence type="ECO:0000256" key="1">
    <source>
        <dbReference type="ARBA" id="ARBA00022729"/>
    </source>
</evidence>
<sequence length="272" mass="30869">MFYNGRICLALNPEEGPMKKILFLATLLLILSGCVRKDVDPYQAYRGKTSAELFTSGERALAKKDYSEAVKNFEALDAIYPFGPHAEQAQLDIIYAYYKNNDTSSAIAAADRYIRLYPRGRNVDYAYYMRGVIGFDLGLSWLQKLARVSPVSRDVSTLQQSFTSFATLAEVFPHSRYTPDALTRMRYIRNLMAQREIMIAEFYMKRRAYVAAANRGSYVVQHFQGSPQVAKALAIMVQAYRALGLPKMADASNHLLQTNYPHTLEARKLRKA</sequence>
<dbReference type="GO" id="GO:1990063">
    <property type="term" value="C:Bam protein complex"/>
    <property type="evidence" value="ECO:0007669"/>
    <property type="project" value="TreeGrafter"/>
</dbReference>
<reference evidence="8 9" key="1">
    <citation type="journal article" date="2009" name="Infect. Immun.">
        <title>Comparative genomics reveal extensive transposon-mediated genomic plasticity and diversity among potential effector proteins within the genus Coxiella.</title>
        <authorList>
            <person name="Beare P.A."/>
            <person name="Unsworth N."/>
            <person name="Andoh M."/>
            <person name="Voth D.E."/>
            <person name="Omsland A."/>
            <person name="Gilk S.D."/>
            <person name="Williams K.P."/>
            <person name="Sobral B.W."/>
            <person name="Kupko J.J.III."/>
            <person name="Porcella S.F."/>
            <person name="Samuel J.E."/>
            <person name="Heinzen R.A."/>
        </authorList>
    </citation>
    <scope>NUCLEOTIDE SEQUENCE [LARGE SCALE GENOMIC DNA]</scope>
    <source>
        <strain evidence="8 9">Dugway 5J108-111</strain>
    </source>
</reference>
<proteinExistence type="inferred from homology"/>
<gene>
    <name evidence="8" type="primary">comL</name>
    <name evidence="6" type="synonym">bamD</name>
    <name evidence="8" type="ordered locus">CBUD_0772</name>
</gene>
<dbReference type="PANTHER" id="PTHR37423:SF1">
    <property type="entry name" value="OUTER MEMBRANE PROTEIN ASSEMBLY FACTOR BAMD"/>
    <property type="match status" value="1"/>
</dbReference>
<dbReference type="CDD" id="cd15830">
    <property type="entry name" value="BamD"/>
    <property type="match status" value="1"/>
</dbReference>
<keyword evidence="3 6" id="KW-0564">Palmitate</keyword>
<dbReference type="Proteomes" id="UP000008555">
    <property type="component" value="Chromosome"/>
</dbReference>
<dbReference type="FunFam" id="1.25.40.10:FF:000419">
    <property type="entry name" value="Outer membrane protein assembly factor BamD"/>
    <property type="match status" value="1"/>
</dbReference>
<dbReference type="Pfam" id="PF13525">
    <property type="entry name" value="YfiO"/>
    <property type="match status" value="1"/>
</dbReference>
<dbReference type="InterPro" id="IPR012640">
    <property type="entry name" value="Membr_lipoprot_lipid_attach_CS"/>
</dbReference>
<dbReference type="Pfam" id="PF08139">
    <property type="entry name" value="LPAM_1"/>
    <property type="match status" value="1"/>
</dbReference>
<accession>A9KDU6</accession>
<dbReference type="EMBL" id="CP000733">
    <property type="protein sequence ID" value="ABS77330.2"/>
    <property type="molecule type" value="Genomic_DNA"/>
</dbReference>
<dbReference type="Gene3D" id="1.25.40.10">
    <property type="entry name" value="Tetratricopeptide repeat domain"/>
    <property type="match status" value="1"/>
</dbReference>
<keyword evidence="2 6" id="KW-0472">Membrane</keyword>
<keyword evidence="5 6" id="KW-0449">Lipoprotein</keyword>
<evidence type="ECO:0000256" key="3">
    <source>
        <dbReference type="ARBA" id="ARBA00023139"/>
    </source>
</evidence>
<dbReference type="GO" id="GO:0043165">
    <property type="term" value="P:Gram-negative-bacterium-type cell outer membrane assembly"/>
    <property type="evidence" value="ECO:0007669"/>
    <property type="project" value="UniProtKB-UniRule"/>
</dbReference>
<comment type="similarity">
    <text evidence="6">Belongs to the BamD family.</text>
</comment>
<dbReference type="HAMAP" id="MF_00922">
    <property type="entry name" value="OM_assembly_BamD"/>
    <property type="match status" value="1"/>
</dbReference>
<dbReference type="HOGENOM" id="CLU_065982_0_1_6"/>
<dbReference type="InterPro" id="IPR017689">
    <property type="entry name" value="BamD"/>
</dbReference>
<evidence type="ECO:0000256" key="4">
    <source>
        <dbReference type="ARBA" id="ARBA00023237"/>
    </source>
</evidence>
<comment type="function">
    <text evidence="6">Part of the outer membrane protein assembly complex, which is involved in assembly and insertion of beta-barrel proteins into the outer membrane.</text>
</comment>
<dbReference type="InterPro" id="IPR011990">
    <property type="entry name" value="TPR-like_helical_dom_sf"/>
</dbReference>
<name>A9KDU6_COXBN</name>
<dbReference type="PANTHER" id="PTHR37423">
    <property type="entry name" value="SOLUBLE LYTIC MUREIN TRANSGLYCOSYLASE-RELATED"/>
    <property type="match status" value="1"/>
</dbReference>
<dbReference type="KEGG" id="cbd:CBUD_0772"/>
<dbReference type="SUPFAM" id="SSF48452">
    <property type="entry name" value="TPR-like"/>
    <property type="match status" value="1"/>
</dbReference>
<evidence type="ECO:0000256" key="6">
    <source>
        <dbReference type="HAMAP-Rule" id="MF_00922"/>
    </source>
</evidence>
<dbReference type="InterPro" id="IPR039565">
    <property type="entry name" value="BamD-like"/>
</dbReference>